<protein>
    <submittedName>
        <fullName evidence="2">DUF2871 domain-containing protein</fullName>
    </submittedName>
</protein>
<gene>
    <name evidence="2" type="ORF">GCM10009768_29910</name>
</gene>
<dbReference type="Proteomes" id="UP001500851">
    <property type="component" value="Unassembled WGS sequence"/>
</dbReference>
<feature type="transmembrane region" description="Helical" evidence="1">
    <location>
        <begin position="7"/>
        <end position="26"/>
    </location>
</feature>
<feature type="transmembrane region" description="Helical" evidence="1">
    <location>
        <begin position="76"/>
        <end position="99"/>
    </location>
</feature>
<sequence>MRKPLHHLFVSAFVYGGLALASGLFFREFTKANGFPEDGVTQLGLAHTHLFSLGFFPFLILLGLERVFRLSAAPRLFGWFLWLYHAGIAITAGMLIVHGTLTVLGIASSPMISGIAGLGHIALTAAIVVLFFLIRSAIRRVPADGADTAAAPALP</sequence>
<feature type="transmembrane region" description="Helical" evidence="1">
    <location>
        <begin position="46"/>
        <end position="64"/>
    </location>
</feature>
<proteinExistence type="predicted"/>
<evidence type="ECO:0000256" key="1">
    <source>
        <dbReference type="SAM" id="Phobius"/>
    </source>
</evidence>
<organism evidence="2 3">
    <name type="scientific">Leucobacter iarius</name>
    <dbReference type="NCBI Taxonomy" id="333963"/>
    <lineage>
        <taxon>Bacteria</taxon>
        <taxon>Bacillati</taxon>
        <taxon>Actinomycetota</taxon>
        <taxon>Actinomycetes</taxon>
        <taxon>Micrococcales</taxon>
        <taxon>Microbacteriaceae</taxon>
        <taxon>Leucobacter</taxon>
    </lineage>
</organism>
<reference evidence="2 3" key="1">
    <citation type="journal article" date="2019" name="Int. J. Syst. Evol. Microbiol.">
        <title>The Global Catalogue of Microorganisms (GCM) 10K type strain sequencing project: providing services to taxonomists for standard genome sequencing and annotation.</title>
        <authorList>
            <consortium name="The Broad Institute Genomics Platform"/>
            <consortium name="The Broad Institute Genome Sequencing Center for Infectious Disease"/>
            <person name="Wu L."/>
            <person name="Ma J."/>
        </authorList>
    </citation>
    <scope>NUCLEOTIDE SEQUENCE [LARGE SCALE GENOMIC DNA]</scope>
    <source>
        <strain evidence="2 3">JCM 14736</strain>
    </source>
</reference>
<name>A0ABN2LW81_9MICO</name>
<keyword evidence="1" id="KW-0472">Membrane</keyword>
<dbReference type="EMBL" id="BAAAOB010000005">
    <property type="protein sequence ID" value="GAA1798879.1"/>
    <property type="molecule type" value="Genomic_DNA"/>
</dbReference>
<dbReference type="Pfam" id="PF11070">
    <property type="entry name" value="DUF2871"/>
    <property type="match status" value="1"/>
</dbReference>
<dbReference type="InterPro" id="IPR021299">
    <property type="entry name" value="DUF2871"/>
</dbReference>
<keyword evidence="1" id="KW-0812">Transmembrane</keyword>
<dbReference type="RefSeq" id="WP_336653382.1">
    <property type="nucleotide sequence ID" value="NZ_BAAAOB010000005.1"/>
</dbReference>
<feature type="transmembrane region" description="Helical" evidence="1">
    <location>
        <begin position="111"/>
        <end position="134"/>
    </location>
</feature>
<comment type="caution">
    <text evidence="2">The sequence shown here is derived from an EMBL/GenBank/DDBJ whole genome shotgun (WGS) entry which is preliminary data.</text>
</comment>
<evidence type="ECO:0000313" key="2">
    <source>
        <dbReference type="EMBL" id="GAA1798879.1"/>
    </source>
</evidence>
<keyword evidence="3" id="KW-1185">Reference proteome</keyword>
<evidence type="ECO:0000313" key="3">
    <source>
        <dbReference type="Proteomes" id="UP001500851"/>
    </source>
</evidence>
<keyword evidence="1" id="KW-1133">Transmembrane helix</keyword>
<accession>A0ABN2LW81</accession>